<sequence>MVRNKKIKVIGLIILIAATITACNVQKINYAGLYVDKDYAPIMAAQPNGNKLSDSILENKEISISKVEIDSLVNLSRKSILSNLPAENQYLKQVRERLGDMSDSLQLLHLEIRMLQQYPVNDTDNSFIKLKLNHLEVLDSLRNKKDTISQLREQLKNGRDAVYKTKTDSLKQRKDKLQSLQNLQQKQDSIYLLEETIRIQEDEIQAGDKEFLYQELREKDEIIRQLQKQLILDEKRPQLTDTVHEVKEILVPSGENTNLEAIYKELNIKNDTIRQLRRKLNSVPDTIQKTDTVYKTVQVPALQARELDSVLITAYYDMGKTTPSNNIMGRIREIAQNESIEKAILSGYTDVSGNTIVNKKITNSRLDYIKDTVAEFLPLNKIFLQNFADTFASNKIVNSERRVEITFYVDLGGKLKTLN</sequence>
<dbReference type="RefSeq" id="WP_070055178.1">
    <property type="nucleotide sequence ID" value="NZ_FVZF01000005.1"/>
</dbReference>
<evidence type="ECO:0000313" key="3">
    <source>
        <dbReference type="Proteomes" id="UP000176009"/>
    </source>
</evidence>
<evidence type="ECO:0000313" key="4">
    <source>
        <dbReference type="Proteomes" id="UP000232533"/>
    </source>
</evidence>
<dbReference type="PROSITE" id="PS51257">
    <property type="entry name" value="PROKAR_LIPOPROTEIN"/>
    <property type="match status" value="1"/>
</dbReference>
<accession>A0A2N0TNJ4</accession>
<keyword evidence="3" id="KW-1185">Reference proteome</keyword>
<proteinExistence type="predicted"/>
<dbReference type="Proteomes" id="UP000176009">
    <property type="component" value="Unassembled WGS sequence"/>
</dbReference>
<dbReference type="EMBL" id="LKTR01000054">
    <property type="protein sequence ID" value="PKD16321.1"/>
    <property type="molecule type" value="Genomic_DNA"/>
</dbReference>
<dbReference type="EMBL" id="MJBR01000049">
    <property type="protein sequence ID" value="OEY71532.1"/>
    <property type="molecule type" value="Genomic_DNA"/>
</dbReference>
<dbReference type="OrthoDB" id="9808652at2"/>
<protein>
    <recommendedName>
        <fullName evidence="5">OmpA-like domain-containing protein</fullName>
    </recommendedName>
</protein>
<gene>
    <name evidence="2" type="ORF">APR40_05220</name>
    <name evidence="1" type="ORF">BHS39_05220</name>
</gene>
<evidence type="ECO:0008006" key="5">
    <source>
        <dbReference type="Google" id="ProtNLM"/>
    </source>
</evidence>
<organism evidence="2 4">
    <name type="scientific">Salegentibacter salarius</name>
    <dbReference type="NCBI Taxonomy" id="435906"/>
    <lineage>
        <taxon>Bacteria</taxon>
        <taxon>Pseudomonadati</taxon>
        <taxon>Bacteroidota</taxon>
        <taxon>Flavobacteriia</taxon>
        <taxon>Flavobacteriales</taxon>
        <taxon>Flavobacteriaceae</taxon>
        <taxon>Salegentibacter</taxon>
    </lineage>
</organism>
<reference evidence="2 4" key="1">
    <citation type="submission" date="2015-10" db="EMBL/GenBank/DDBJ databases">
        <title>Draft genome sequence of Salegentibacter salinarum KCTC 12975.</title>
        <authorList>
            <person name="Lin W."/>
            <person name="Zheng Q."/>
        </authorList>
    </citation>
    <scope>NUCLEOTIDE SEQUENCE [LARGE SCALE GENOMIC DNA]</scope>
    <source>
        <strain evidence="2 4">KCTC 12974</strain>
    </source>
</reference>
<comment type="caution">
    <text evidence="2">The sequence shown here is derived from an EMBL/GenBank/DDBJ whole genome shotgun (WGS) entry which is preliminary data.</text>
</comment>
<name>A0A2N0TNJ4_9FLAO</name>
<evidence type="ECO:0000313" key="2">
    <source>
        <dbReference type="EMBL" id="PKD16321.1"/>
    </source>
</evidence>
<evidence type="ECO:0000313" key="1">
    <source>
        <dbReference type="EMBL" id="OEY71532.1"/>
    </source>
</evidence>
<dbReference type="Proteomes" id="UP000232533">
    <property type="component" value="Unassembled WGS sequence"/>
</dbReference>
<dbReference type="AlphaFoldDB" id="A0A2N0TNJ4"/>
<reference evidence="1 3" key="2">
    <citation type="submission" date="2016-09" db="EMBL/GenBank/DDBJ databases">
        <title>Genome Sequence of Salegentibacter salarius,Isolated from a Marine Solar Saltern of the Yellow Sea in South Korea.</title>
        <authorList>
            <person name="Zheng Q."/>
            <person name="Liu Y."/>
        </authorList>
    </citation>
    <scope>NUCLEOTIDE SEQUENCE [LARGE SCALE GENOMIC DNA]</scope>
    <source>
        <strain evidence="1 3">KCTC 12974</strain>
    </source>
</reference>